<sequence>MSCVETSKFMNGSPPHLFNIVKLSAVGGRLIIASDGVWDAISSDMAAKSCRGLPAELAARQVVKEALRTRGLKDDTTCIVVDIIPPDNTVQPATPPRSIVEELFEEGSAILAERLGSEDSNGPSISGLFICAVCQVDLAASEGISVHAGSIFSTSSKPWQGPFLCADCCNKKDAMEGKRPSSVKVA</sequence>
<organism evidence="1 2">
    <name type="scientific">Solanum commersonii</name>
    <name type="common">Commerson's wild potato</name>
    <name type="synonym">Commerson's nightshade</name>
    <dbReference type="NCBI Taxonomy" id="4109"/>
    <lineage>
        <taxon>Eukaryota</taxon>
        <taxon>Viridiplantae</taxon>
        <taxon>Streptophyta</taxon>
        <taxon>Embryophyta</taxon>
        <taxon>Tracheophyta</taxon>
        <taxon>Spermatophyta</taxon>
        <taxon>Magnoliopsida</taxon>
        <taxon>eudicotyledons</taxon>
        <taxon>Gunneridae</taxon>
        <taxon>Pentapetalae</taxon>
        <taxon>asterids</taxon>
        <taxon>lamiids</taxon>
        <taxon>Solanales</taxon>
        <taxon>Solanaceae</taxon>
        <taxon>Solanoideae</taxon>
        <taxon>Solaneae</taxon>
        <taxon>Solanum</taxon>
    </lineage>
</organism>
<reference evidence="1 2" key="1">
    <citation type="submission" date="2020-09" db="EMBL/GenBank/DDBJ databases">
        <title>De no assembly of potato wild relative species, Solanum commersonii.</title>
        <authorList>
            <person name="Cho K."/>
        </authorList>
    </citation>
    <scope>NUCLEOTIDE SEQUENCE [LARGE SCALE GENOMIC DNA]</scope>
    <source>
        <strain evidence="1">LZ3.2</strain>
        <tissue evidence="1">Leaf</tissue>
    </source>
</reference>
<name>A0A9J5YYB1_SOLCO</name>
<dbReference type="EMBL" id="JACXVP010000005">
    <property type="protein sequence ID" value="KAG5603870.1"/>
    <property type="molecule type" value="Genomic_DNA"/>
</dbReference>
<dbReference type="InterPro" id="IPR036457">
    <property type="entry name" value="PPM-type-like_dom_sf"/>
</dbReference>
<dbReference type="GO" id="GO:0004722">
    <property type="term" value="F:protein serine/threonine phosphatase activity"/>
    <property type="evidence" value="ECO:0007669"/>
    <property type="project" value="InterPro"/>
</dbReference>
<dbReference type="InterPro" id="IPR015655">
    <property type="entry name" value="PP2C"/>
</dbReference>
<comment type="caution">
    <text evidence="1">The sequence shown here is derived from an EMBL/GenBank/DDBJ whole genome shotgun (WGS) entry which is preliminary data.</text>
</comment>
<dbReference type="OrthoDB" id="1732448at2759"/>
<dbReference type="SUPFAM" id="SSF81606">
    <property type="entry name" value="PP2C-like"/>
    <property type="match status" value="1"/>
</dbReference>
<evidence type="ECO:0000313" key="1">
    <source>
        <dbReference type="EMBL" id="KAG5603870.1"/>
    </source>
</evidence>
<evidence type="ECO:0000313" key="2">
    <source>
        <dbReference type="Proteomes" id="UP000824120"/>
    </source>
</evidence>
<dbReference type="PANTHER" id="PTHR47992">
    <property type="entry name" value="PROTEIN PHOSPHATASE"/>
    <property type="match status" value="1"/>
</dbReference>
<accession>A0A9J5YYB1</accession>
<gene>
    <name evidence="1" type="ORF">H5410_025362</name>
</gene>
<dbReference type="Gene3D" id="3.60.40.10">
    <property type="entry name" value="PPM-type phosphatase domain"/>
    <property type="match status" value="1"/>
</dbReference>
<dbReference type="Proteomes" id="UP000824120">
    <property type="component" value="Chromosome 5"/>
</dbReference>
<protein>
    <submittedName>
        <fullName evidence="1">Uncharacterized protein</fullName>
    </submittedName>
</protein>
<keyword evidence="2" id="KW-1185">Reference proteome</keyword>
<proteinExistence type="predicted"/>
<dbReference type="AlphaFoldDB" id="A0A9J5YYB1"/>